<dbReference type="Gene3D" id="3.40.190.10">
    <property type="entry name" value="Periplasmic binding protein-like II"/>
    <property type="match status" value="1"/>
</dbReference>
<dbReference type="STRING" id="1246637.MTBBW1_340040"/>
<keyword evidence="3" id="KW-1185">Reference proteome</keyword>
<feature type="chain" id="PRO_5011963823" evidence="1">
    <location>
        <begin position="25"/>
        <end position="82"/>
    </location>
</feature>
<protein>
    <submittedName>
        <fullName evidence="2">Uncharacterized protein</fullName>
    </submittedName>
</protein>
<dbReference type="RefSeq" id="WP_222423990.1">
    <property type="nucleotide sequence ID" value="NZ_LT828541.1"/>
</dbReference>
<sequence length="82" mass="8920">MKRISLSICVIFVLGLLFSANSFAADRIFFGIATGGTGGTYYPLGGMLAQMISNNVDINGKKTLCHSRNRKCISCQRNSSWP</sequence>
<evidence type="ECO:0000313" key="2">
    <source>
        <dbReference type="EMBL" id="SLM31488.1"/>
    </source>
</evidence>
<feature type="signal peptide" evidence="1">
    <location>
        <begin position="1"/>
        <end position="24"/>
    </location>
</feature>
<reference evidence="2 3" key="1">
    <citation type="submission" date="2017-03" db="EMBL/GenBank/DDBJ databases">
        <authorList>
            <person name="Afonso C.L."/>
            <person name="Miller P.J."/>
            <person name="Scott M.A."/>
            <person name="Spackman E."/>
            <person name="Goraichik I."/>
            <person name="Dimitrov K.M."/>
            <person name="Suarez D.L."/>
            <person name="Swayne D.E."/>
        </authorList>
    </citation>
    <scope>NUCLEOTIDE SEQUENCE [LARGE SCALE GENOMIC DNA]</scope>
    <source>
        <strain evidence="2">PRJEB14757</strain>
    </source>
</reference>
<gene>
    <name evidence="2" type="ORF">MTBBW1_340040</name>
</gene>
<evidence type="ECO:0000313" key="3">
    <source>
        <dbReference type="Proteomes" id="UP000191931"/>
    </source>
</evidence>
<accession>A0A1W1HGH0</accession>
<keyword evidence="1" id="KW-0732">Signal</keyword>
<name>A0A1W1HGH0_9BACT</name>
<evidence type="ECO:0000256" key="1">
    <source>
        <dbReference type="SAM" id="SignalP"/>
    </source>
</evidence>
<dbReference type="EMBL" id="FWEV01000268">
    <property type="protein sequence ID" value="SLM31488.1"/>
    <property type="molecule type" value="Genomic_DNA"/>
</dbReference>
<dbReference type="AlphaFoldDB" id="A0A1W1HGH0"/>
<dbReference type="Proteomes" id="UP000191931">
    <property type="component" value="Unassembled WGS sequence"/>
</dbReference>
<organism evidence="2 3">
    <name type="scientific">Desulfamplus magnetovallimortis</name>
    <dbReference type="NCBI Taxonomy" id="1246637"/>
    <lineage>
        <taxon>Bacteria</taxon>
        <taxon>Pseudomonadati</taxon>
        <taxon>Thermodesulfobacteriota</taxon>
        <taxon>Desulfobacteria</taxon>
        <taxon>Desulfobacterales</taxon>
        <taxon>Desulfobacteraceae</taxon>
        <taxon>Desulfamplus</taxon>
    </lineage>
</organism>
<proteinExistence type="predicted"/>